<dbReference type="InterPro" id="IPR043130">
    <property type="entry name" value="CDP-OH_PTrfase_TM_dom"/>
</dbReference>
<feature type="transmembrane region" description="Helical" evidence="2">
    <location>
        <begin position="64"/>
        <end position="86"/>
    </location>
</feature>
<evidence type="ECO:0000256" key="2">
    <source>
        <dbReference type="SAM" id="Phobius"/>
    </source>
</evidence>
<dbReference type="GO" id="GO:0016780">
    <property type="term" value="F:phosphotransferase activity, for other substituted phosphate groups"/>
    <property type="evidence" value="ECO:0007669"/>
    <property type="project" value="InterPro"/>
</dbReference>
<dbReference type="EMBL" id="MN739219">
    <property type="protein sequence ID" value="QHS94319.1"/>
    <property type="molecule type" value="Genomic_DNA"/>
</dbReference>
<dbReference type="AlphaFoldDB" id="A0A6C0BRX1"/>
<dbReference type="Pfam" id="PF01066">
    <property type="entry name" value="CDP-OH_P_transf"/>
    <property type="match status" value="1"/>
</dbReference>
<name>A0A6C0BRX1_9ZZZZ</name>
<keyword evidence="2" id="KW-0812">Transmembrane</keyword>
<protein>
    <recommendedName>
        <fullName evidence="4">CDP-alcohol phosphatidyltransferase</fullName>
    </recommendedName>
</protein>
<dbReference type="InterPro" id="IPR000462">
    <property type="entry name" value="CDP-OH_P_trans"/>
</dbReference>
<dbReference type="GO" id="GO:0016020">
    <property type="term" value="C:membrane"/>
    <property type="evidence" value="ECO:0007669"/>
    <property type="project" value="InterPro"/>
</dbReference>
<dbReference type="Gene3D" id="1.20.120.1760">
    <property type="match status" value="1"/>
</dbReference>
<dbReference type="GO" id="GO:0008654">
    <property type="term" value="P:phospholipid biosynthetic process"/>
    <property type="evidence" value="ECO:0007669"/>
    <property type="project" value="InterPro"/>
</dbReference>
<accession>A0A6C0BRX1</accession>
<keyword evidence="2" id="KW-1133">Transmembrane helix</keyword>
<feature type="transmembrane region" description="Helical" evidence="2">
    <location>
        <begin position="98"/>
        <end position="116"/>
    </location>
</feature>
<reference evidence="3" key="1">
    <citation type="journal article" date="2020" name="Nature">
        <title>Giant virus diversity and host interactions through global metagenomics.</title>
        <authorList>
            <person name="Schulz F."/>
            <person name="Roux S."/>
            <person name="Paez-Espino D."/>
            <person name="Jungbluth S."/>
            <person name="Walsh D.A."/>
            <person name="Denef V.J."/>
            <person name="McMahon K.D."/>
            <person name="Konstantinidis K.T."/>
            <person name="Eloe-Fadrosh E.A."/>
            <person name="Kyrpides N.C."/>
            <person name="Woyke T."/>
        </authorList>
    </citation>
    <scope>NUCLEOTIDE SEQUENCE</scope>
    <source>
        <strain evidence="3">GVMAG-M-3300018416-26</strain>
    </source>
</reference>
<organism evidence="3">
    <name type="scientific">viral metagenome</name>
    <dbReference type="NCBI Taxonomy" id="1070528"/>
    <lineage>
        <taxon>unclassified sequences</taxon>
        <taxon>metagenomes</taxon>
        <taxon>organismal metagenomes</taxon>
    </lineage>
</organism>
<proteinExistence type="predicted"/>
<evidence type="ECO:0000256" key="1">
    <source>
        <dbReference type="ARBA" id="ARBA00022679"/>
    </source>
</evidence>
<keyword evidence="1" id="KW-0808">Transferase</keyword>
<dbReference type="InterPro" id="IPR048254">
    <property type="entry name" value="CDP_ALCOHOL_P_TRANSF_CS"/>
</dbReference>
<sequence length="121" mass="14700">MCKYNIKPNYITFTNMILIMIMLISFHYKINKYYLLGMMILYHIIDCLDGSVARQCKKQSYTGLILDHISDGLCWFMYIFIAYISIKNHKTLHIYTNFYLIIATLLYLSFWCFFYFRNFQN</sequence>
<dbReference type="PROSITE" id="PS00379">
    <property type="entry name" value="CDP_ALCOHOL_P_TRANSF"/>
    <property type="match status" value="1"/>
</dbReference>
<keyword evidence="2" id="KW-0472">Membrane</keyword>
<evidence type="ECO:0008006" key="4">
    <source>
        <dbReference type="Google" id="ProtNLM"/>
    </source>
</evidence>
<feature type="transmembrane region" description="Helical" evidence="2">
    <location>
        <begin position="9"/>
        <end position="28"/>
    </location>
</feature>
<evidence type="ECO:0000313" key="3">
    <source>
        <dbReference type="EMBL" id="QHS94319.1"/>
    </source>
</evidence>